<dbReference type="InterPro" id="IPR007110">
    <property type="entry name" value="Ig-like_dom"/>
</dbReference>
<evidence type="ECO:0000313" key="4">
    <source>
        <dbReference type="Proteomes" id="UP000694569"/>
    </source>
</evidence>
<feature type="chain" id="PRO_5034634149" description="Ig-like domain-containing protein" evidence="1">
    <location>
        <begin position="20"/>
        <end position="117"/>
    </location>
</feature>
<feature type="signal peptide" evidence="1">
    <location>
        <begin position="1"/>
        <end position="19"/>
    </location>
</feature>
<dbReference type="InterPro" id="IPR036179">
    <property type="entry name" value="Ig-like_dom_sf"/>
</dbReference>
<evidence type="ECO:0000313" key="3">
    <source>
        <dbReference type="Ensembl" id="ENSLLEP00000012942.1"/>
    </source>
</evidence>
<dbReference type="InterPro" id="IPR050150">
    <property type="entry name" value="IgV_Light_Chain"/>
</dbReference>
<sequence>AAWGLDNMLIIFCFSGSGGHIVLNQTPNSFTVSLGDTFTLTCKHIADAYGHSNWYQQKTGQPPQLLINETSIRQSGTPERFSGSVSGTDHMLTISPVLLEDEGNYYCMPSKSDPTND</sequence>
<dbReference type="InterPro" id="IPR013783">
    <property type="entry name" value="Ig-like_fold"/>
</dbReference>
<accession>A0A8C5PCH9</accession>
<protein>
    <recommendedName>
        <fullName evidence="2">Ig-like domain-containing protein</fullName>
    </recommendedName>
</protein>
<reference evidence="3" key="1">
    <citation type="submission" date="2025-08" db="UniProtKB">
        <authorList>
            <consortium name="Ensembl"/>
        </authorList>
    </citation>
    <scope>IDENTIFICATION</scope>
</reference>
<keyword evidence="1" id="KW-0732">Signal</keyword>
<dbReference type="AlphaFoldDB" id="A0A8C5PCH9"/>
<dbReference type="SMART" id="SM00409">
    <property type="entry name" value="IG"/>
    <property type="match status" value="1"/>
</dbReference>
<evidence type="ECO:0000256" key="1">
    <source>
        <dbReference type="SAM" id="SignalP"/>
    </source>
</evidence>
<reference evidence="3" key="2">
    <citation type="submission" date="2025-09" db="UniProtKB">
        <authorList>
            <consortium name="Ensembl"/>
        </authorList>
    </citation>
    <scope>IDENTIFICATION</scope>
</reference>
<feature type="domain" description="Ig-like" evidence="2">
    <location>
        <begin position="21"/>
        <end position="117"/>
    </location>
</feature>
<dbReference type="OrthoDB" id="8908372at2759"/>
<dbReference type="InterPro" id="IPR003599">
    <property type="entry name" value="Ig_sub"/>
</dbReference>
<dbReference type="PANTHER" id="PTHR23267">
    <property type="entry name" value="IMMUNOGLOBULIN LIGHT CHAIN"/>
    <property type="match status" value="1"/>
</dbReference>
<dbReference type="GeneTree" id="ENSGT00940000154869"/>
<dbReference type="Proteomes" id="UP000694569">
    <property type="component" value="Unplaced"/>
</dbReference>
<dbReference type="InterPro" id="IPR013106">
    <property type="entry name" value="Ig_V-set"/>
</dbReference>
<dbReference type="Pfam" id="PF07686">
    <property type="entry name" value="V-set"/>
    <property type="match status" value="1"/>
</dbReference>
<proteinExistence type="predicted"/>
<dbReference type="SMART" id="SM00406">
    <property type="entry name" value="IGv"/>
    <property type="match status" value="1"/>
</dbReference>
<name>A0A8C5PCH9_9ANUR</name>
<evidence type="ECO:0000259" key="2">
    <source>
        <dbReference type="PROSITE" id="PS50835"/>
    </source>
</evidence>
<organism evidence="3 4">
    <name type="scientific">Leptobrachium leishanense</name>
    <name type="common">Leishan spiny toad</name>
    <dbReference type="NCBI Taxonomy" id="445787"/>
    <lineage>
        <taxon>Eukaryota</taxon>
        <taxon>Metazoa</taxon>
        <taxon>Chordata</taxon>
        <taxon>Craniata</taxon>
        <taxon>Vertebrata</taxon>
        <taxon>Euteleostomi</taxon>
        <taxon>Amphibia</taxon>
        <taxon>Batrachia</taxon>
        <taxon>Anura</taxon>
        <taxon>Pelobatoidea</taxon>
        <taxon>Megophryidae</taxon>
        <taxon>Leptobrachium</taxon>
    </lineage>
</organism>
<dbReference type="SUPFAM" id="SSF48726">
    <property type="entry name" value="Immunoglobulin"/>
    <property type="match status" value="1"/>
</dbReference>
<dbReference type="Gene3D" id="2.60.40.10">
    <property type="entry name" value="Immunoglobulins"/>
    <property type="match status" value="1"/>
</dbReference>
<dbReference type="Ensembl" id="ENSLLET00000013440.1">
    <property type="protein sequence ID" value="ENSLLEP00000012942.1"/>
    <property type="gene ID" value="ENSLLEG00000008173.1"/>
</dbReference>
<dbReference type="PROSITE" id="PS50835">
    <property type="entry name" value="IG_LIKE"/>
    <property type="match status" value="1"/>
</dbReference>
<keyword evidence="4" id="KW-1185">Reference proteome</keyword>